<keyword evidence="8" id="KW-1185">Reference proteome</keyword>
<evidence type="ECO:0000256" key="4">
    <source>
        <dbReference type="ARBA" id="ARBA00022729"/>
    </source>
</evidence>
<evidence type="ECO:0000256" key="5">
    <source>
        <dbReference type="ARBA" id="ARBA00022764"/>
    </source>
</evidence>
<comment type="subcellular location">
    <subcellularLocation>
        <location evidence="1">Cell envelope</location>
    </subcellularLocation>
</comment>
<gene>
    <name evidence="7" type="ORF">ACFLIM_47960</name>
</gene>
<dbReference type="Proteomes" id="UP001603978">
    <property type="component" value="Unassembled WGS sequence"/>
</dbReference>
<evidence type="ECO:0000256" key="2">
    <source>
        <dbReference type="ARBA" id="ARBA00008520"/>
    </source>
</evidence>
<proteinExistence type="inferred from homology"/>
<dbReference type="EMBL" id="JBICRM010000061">
    <property type="protein sequence ID" value="MFG1710922.1"/>
    <property type="molecule type" value="Genomic_DNA"/>
</dbReference>
<sequence>MSKSVPKSVRISAAIASASLVAVTAGCGGGAKGSGGPVTLTYVMWADNQVPAYQRCADAFTKKNPNITIKISSVAWPQYWQNLTTQVVSGTAPDVFRDSVAYFPQFAANNQLFDISDLVKRDNVDLGQYQNGLAGMWVRDGKRYGLPLDWDTIGVFYNKDLVTKAGVNPADFARWTWDPQDGGSFEKAIAALTVDDEGRKGTDPGFDKNHVKVYGIAPDYNTGALGQTSWAGLAVSNGFKYLDKNPFGSRYFYDDPKLAETVDWFAGLIKKGYAPPYDKQSALGGDAVLQSGKAAMVMAGSWLSKTYLDSKTLKLAVAPLPVGPQRRKTPINGVSDAIYAGTKHKDEAWQWVKFVASTACQDLVADTTEVFPAITTSSDKALVAHAAAGRDVEPFVDEAKDPGGTFLLPITDNADKINEIMDNAISSVYLGKSDAKTALTAANTEVNALFK</sequence>
<dbReference type="Pfam" id="PF01547">
    <property type="entry name" value="SBP_bac_1"/>
    <property type="match status" value="1"/>
</dbReference>
<accession>A0ABW7AU13</accession>
<dbReference type="CDD" id="cd13585">
    <property type="entry name" value="PBP2_TMBP_like"/>
    <property type="match status" value="1"/>
</dbReference>
<feature type="chain" id="PRO_5046716414" evidence="6">
    <location>
        <begin position="23"/>
        <end position="451"/>
    </location>
</feature>
<evidence type="ECO:0000256" key="6">
    <source>
        <dbReference type="SAM" id="SignalP"/>
    </source>
</evidence>
<dbReference type="RefSeq" id="WP_393177201.1">
    <property type="nucleotide sequence ID" value="NZ_JBICRM010000061.1"/>
</dbReference>
<dbReference type="Gene3D" id="3.40.190.10">
    <property type="entry name" value="Periplasmic binding protein-like II"/>
    <property type="match status" value="1"/>
</dbReference>
<evidence type="ECO:0000256" key="3">
    <source>
        <dbReference type="ARBA" id="ARBA00022448"/>
    </source>
</evidence>
<dbReference type="PROSITE" id="PS01037">
    <property type="entry name" value="SBP_BACTERIAL_1"/>
    <property type="match status" value="1"/>
</dbReference>
<feature type="signal peptide" evidence="6">
    <location>
        <begin position="1"/>
        <end position="22"/>
    </location>
</feature>
<evidence type="ECO:0000313" key="7">
    <source>
        <dbReference type="EMBL" id="MFG1710922.1"/>
    </source>
</evidence>
<name>A0ABW7AU13_9ACTN</name>
<dbReference type="PANTHER" id="PTHR43649:SF31">
    <property type="entry name" value="SN-GLYCEROL-3-PHOSPHATE-BINDING PERIPLASMIC PROTEIN UGPB"/>
    <property type="match status" value="1"/>
</dbReference>
<keyword evidence="5" id="KW-0574">Periplasm</keyword>
<keyword evidence="3" id="KW-0813">Transport</keyword>
<comment type="similarity">
    <text evidence="2">Belongs to the bacterial solute-binding protein 1 family.</text>
</comment>
<evidence type="ECO:0000313" key="8">
    <source>
        <dbReference type="Proteomes" id="UP001603978"/>
    </source>
</evidence>
<protein>
    <submittedName>
        <fullName evidence="7">ABC transporter substrate-binding protein</fullName>
    </submittedName>
</protein>
<organism evidence="7 8">
    <name type="scientific">Nonomuraea marmarensis</name>
    <dbReference type="NCBI Taxonomy" id="3351344"/>
    <lineage>
        <taxon>Bacteria</taxon>
        <taxon>Bacillati</taxon>
        <taxon>Actinomycetota</taxon>
        <taxon>Actinomycetes</taxon>
        <taxon>Streptosporangiales</taxon>
        <taxon>Streptosporangiaceae</taxon>
        <taxon>Nonomuraea</taxon>
    </lineage>
</organism>
<comment type="caution">
    <text evidence="7">The sequence shown here is derived from an EMBL/GenBank/DDBJ whole genome shotgun (WGS) entry which is preliminary data.</text>
</comment>
<dbReference type="PANTHER" id="PTHR43649">
    <property type="entry name" value="ARABINOSE-BINDING PROTEIN-RELATED"/>
    <property type="match status" value="1"/>
</dbReference>
<dbReference type="InterPro" id="IPR006061">
    <property type="entry name" value="SBP_1_CS"/>
</dbReference>
<evidence type="ECO:0000256" key="1">
    <source>
        <dbReference type="ARBA" id="ARBA00004196"/>
    </source>
</evidence>
<dbReference type="InterPro" id="IPR006059">
    <property type="entry name" value="SBP"/>
</dbReference>
<dbReference type="SUPFAM" id="SSF53850">
    <property type="entry name" value="Periplasmic binding protein-like II"/>
    <property type="match status" value="1"/>
</dbReference>
<dbReference type="InterPro" id="IPR050490">
    <property type="entry name" value="Bact_solute-bd_prot1"/>
</dbReference>
<keyword evidence="4 6" id="KW-0732">Signal</keyword>
<dbReference type="PROSITE" id="PS51257">
    <property type="entry name" value="PROKAR_LIPOPROTEIN"/>
    <property type="match status" value="1"/>
</dbReference>
<reference evidence="7 8" key="1">
    <citation type="submission" date="2024-10" db="EMBL/GenBank/DDBJ databases">
        <authorList>
            <person name="Topkara A.R."/>
            <person name="Saygin H."/>
        </authorList>
    </citation>
    <scope>NUCLEOTIDE SEQUENCE [LARGE SCALE GENOMIC DNA]</scope>
    <source>
        <strain evidence="7 8">M3C6</strain>
    </source>
</reference>